<evidence type="ECO:0000256" key="1">
    <source>
        <dbReference type="SAM" id="MobiDB-lite"/>
    </source>
</evidence>
<feature type="region of interest" description="Disordered" evidence="1">
    <location>
        <begin position="107"/>
        <end position="135"/>
    </location>
</feature>
<feature type="compositionally biased region" description="Polar residues" evidence="1">
    <location>
        <begin position="332"/>
        <end position="342"/>
    </location>
</feature>
<accession>A0A0L0VDT2</accession>
<protein>
    <submittedName>
        <fullName evidence="2">Uncharacterized protein</fullName>
    </submittedName>
</protein>
<feature type="region of interest" description="Disordered" evidence="1">
    <location>
        <begin position="393"/>
        <end position="412"/>
    </location>
</feature>
<sequence>MALCATQLPIRDSSKSDCMTFPLPPTSLQNSASRNGVKDRMSKLPRRSTSISKKSKSIDISLNALHGSIHRGPSKENLTFSRSTNSPFAAPFSRSQTKELVILPKVIPQDPGSDAQSVRSTVPSEHSQDQWSRARVKSNVSRYPITYRLKSSGPHRQIFGAQANSATSLSRAKSYYDQRTSHDEAPALLANASCTELSILTTPTTPGQSPRTPAALHRDPSSHWSNSTGQSQTGILMTPPRSASISCSSPQAGSTGGSSHIAEHLGGAASAESVDDAEFESIQTRQLDLDEQSDCTTFSKKSSVIDRPRPLGRGRGQSFSTSYAEFDKLMTRKSTSTGQSINPGRRKTNILSVSTARPSSIVRNQLASGSFSPQSDCHVHPSLRPSRSFASEGLANRSYTPGGESDVPHSGNSKRFSIASRLSFFSSLAKLDPEEKPLDLNLHLPSTPSDPNKLELCPDIQAQIMKRKDSSIGTNKLQKKHSELKLKNSGRPSKKDKPHNNSPLPTLPNSYPQLSSKITSQADSESSTSKTYFHKLKKIASLRSNREKYHDSRQSQPKTRSNMFTCLTSRSFF</sequence>
<feature type="region of interest" description="Disordered" evidence="1">
    <location>
        <begin position="331"/>
        <end position="356"/>
    </location>
</feature>
<feature type="compositionally biased region" description="Polar residues" evidence="1">
    <location>
        <begin position="76"/>
        <end position="87"/>
    </location>
</feature>
<feature type="compositionally biased region" description="Polar residues" evidence="1">
    <location>
        <begin position="114"/>
        <end position="131"/>
    </location>
</feature>
<feature type="region of interest" description="Disordered" evidence="1">
    <location>
        <begin position="466"/>
        <end position="531"/>
    </location>
</feature>
<gene>
    <name evidence="2" type="ORF">PSTG_09272</name>
</gene>
<dbReference type="AlphaFoldDB" id="A0A0L0VDT2"/>
<proteinExistence type="predicted"/>
<name>A0A0L0VDT2_9BASI</name>
<dbReference type="OrthoDB" id="2500788at2759"/>
<feature type="region of interest" description="Disordered" evidence="1">
    <location>
        <begin position="367"/>
        <end position="386"/>
    </location>
</feature>
<comment type="caution">
    <text evidence="2">The sequence shown here is derived from an EMBL/GenBank/DDBJ whole genome shotgun (WGS) entry which is preliminary data.</text>
</comment>
<organism evidence="2 3">
    <name type="scientific">Puccinia striiformis f. sp. tritici PST-78</name>
    <dbReference type="NCBI Taxonomy" id="1165861"/>
    <lineage>
        <taxon>Eukaryota</taxon>
        <taxon>Fungi</taxon>
        <taxon>Dikarya</taxon>
        <taxon>Basidiomycota</taxon>
        <taxon>Pucciniomycotina</taxon>
        <taxon>Pucciniomycetes</taxon>
        <taxon>Pucciniales</taxon>
        <taxon>Pucciniaceae</taxon>
        <taxon>Puccinia</taxon>
    </lineage>
</organism>
<feature type="compositionally biased region" description="Polar residues" evidence="1">
    <location>
        <begin position="500"/>
        <end position="531"/>
    </location>
</feature>
<reference evidence="3" key="1">
    <citation type="submission" date="2014-03" db="EMBL/GenBank/DDBJ databases">
        <title>The Genome Sequence of Puccinia striiformis f. sp. tritici PST-78.</title>
        <authorList>
            <consortium name="The Broad Institute Genome Sequencing Platform"/>
            <person name="Cuomo C."/>
            <person name="Hulbert S."/>
            <person name="Chen X."/>
            <person name="Walker B."/>
            <person name="Young S.K."/>
            <person name="Zeng Q."/>
            <person name="Gargeya S."/>
            <person name="Fitzgerald M."/>
            <person name="Haas B."/>
            <person name="Abouelleil A."/>
            <person name="Alvarado L."/>
            <person name="Arachchi H.M."/>
            <person name="Berlin A.M."/>
            <person name="Chapman S.B."/>
            <person name="Goldberg J."/>
            <person name="Griggs A."/>
            <person name="Gujja S."/>
            <person name="Hansen M."/>
            <person name="Howarth C."/>
            <person name="Imamovic A."/>
            <person name="Larimer J."/>
            <person name="McCowan C."/>
            <person name="Montmayeur A."/>
            <person name="Murphy C."/>
            <person name="Neiman D."/>
            <person name="Pearson M."/>
            <person name="Priest M."/>
            <person name="Roberts A."/>
            <person name="Saif S."/>
            <person name="Shea T."/>
            <person name="Sisk P."/>
            <person name="Sykes S."/>
            <person name="Wortman J."/>
            <person name="Nusbaum C."/>
            <person name="Birren B."/>
        </authorList>
    </citation>
    <scope>NUCLEOTIDE SEQUENCE [LARGE SCALE GENOMIC DNA]</scope>
    <source>
        <strain evidence="3">race PST-78</strain>
    </source>
</reference>
<evidence type="ECO:0000313" key="3">
    <source>
        <dbReference type="Proteomes" id="UP000054564"/>
    </source>
</evidence>
<evidence type="ECO:0000313" key="2">
    <source>
        <dbReference type="EMBL" id="KNE97438.1"/>
    </source>
</evidence>
<keyword evidence="3" id="KW-1185">Reference proteome</keyword>
<feature type="compositionally biased region" description="Polar residues" evidence="1">
    <location>
        <begin position="222"/>
        <end position="253"/>
    </location>
</feature>
<feature type="region of interest" description="Disordered" evidence="1">
    <location>
        <begin position="16"/>
        <end position="55"/>
    </location>
</feature>
<feature type="region of interest" description="Disordered" evidence="1">
    <location>
        <begin position="71"/>
        <end position="91"/>
    </location>
</feature>
<feature type="compositionally biased region" description="Polar residues" evidence="1">
    <location>
        <begin position="202"/>
        <end position="211"/>
    </location>
</feature>
<feature type="region of interest" description="Disordered" evidence="1">
    <location>
        <begin position="202"/>
        <end position="259"/>
    </location>
</feature>
<dbReference type="EMBL" id="AJIL01000068">
    <property type="protein sequence ID" value="KNE97438.1"/>
    <property type="molecule type" value="Genomic_DNA"/>
</dbReference>
<dbReference type="Proteomes" id="UP000054564">
    <property type="component" value="Unassembled WGS sequence"/>
</dbReference>